<evidence type="ECO:0000313" key="3">
    <source>
        <dbReference type="Proteomes" id="UP000565576"/>
    </source>
</evidence>
<comment type="caution">
    <text evidence="2">The sequence shown here is derived from an EMBL/GenBank/DDBJ whole genome shotgun (WGS) entry which is preliminary data.</text>
</comment>
<feature type="region of interest" description="Disordered" evidence="1">
    <location>
        <begin position="31"/>
        <end position="69"/>
    </location>
</feature>
<sequence>MIEMLEGFLACLGAALFLGLMLAEMKGVVSRLASRRDGEDSGAPESDQMHFRTARDNTSHPNTPVHQTK</sequence>
<dbReference type="AlphaFoldDB" id="A0A7X0IPN6"/>
<reference evidence="2 3" key="1">
    <citation type="submission" date="2020-08" db="EMBL/GenBank/DDBJ databases">
        <title>Genomic Encyclopedia of Type Strains, Phase IV (KMG-V): Genome sequencing to study the core and pangenomes of soil and plant-associated prokaryotes.</title>
        <authorList>
            <person name="Whitman W."/>
        </authorList>
    </citation>
    <scope>NUCLEOTIDE SEQUENCE [LARGE SCALE GENOMIC DNA]</scope>
    <source>
        <strain evidence="2 3">SEMIA 4060</strain>
    </source>
</reference>
<dbReference type="EMBL" id="JACHBG010000004">
    <property type="protein sequence ID" value="MBB6484849.1"/>
    <property type="molecule type" value="Genomic_DNA"/>
</dbReference>
<evidence type="ECO:0000313" key="2">
    <source>
        <dbReference type="EMBL" id="MBB6484849.1"/>
    </source>
</evidence>
<gene>
    <name evidence="2" type="ORF">GGD46_002129</name>
</gene>
<evidence type="ECO:0000256" key="1">
    <source>
        <dbReference type="SAM" id="MobiDB-lite"/>
    </source>
</evidence>
<protein>
    <submittedName>
        <fullName evidence="2">Uncharacterized protein</fullName>
    </submittedName>
</protein>
<dbReference type="Proteomes" id="UP000565576">
    <property type="component" value="Unassembled WGS sequence"/>
</dbReference>
<name>A0A7X0IPN6_9HYPH</name>
<feature type="compositionally biased region" description="Basic and acidic residues" evidence="1">
    <location>
        <begin position="47"/>
        <end position="58"/>
    </location>
</feature>
<accession>A0A7X0IPN6</accession>
<feature type="compositionally biased region" description="Polar residues" evidence="1">
    <location>
        <begin position="59"/>
        <end position="69"/>
    </location>
</feature>
<organism evidence="2 3">
    <name type="scientific">Rhizobium lusitanum</name>
    <dbReference type="NCBI Taxonomy" id="293958"/>
    <lineage>
        <taxon>Bacteria</taxon>
        <taxon>Pseudomonadati</taxon>
        <taxon>Pseudomonadota</taxon>
        <taxon>Alphaproteobacteria</taxon>
        <taxon>Hyphomicrobiales</taxon>
        <taxon>Rhizobiaceae</taxon>
        <taxon>Rhizobium/Agrobacterium group</taxon>
        <taxon>Rhizobium</taxon>
    </lineage>
</organism>
<proteinExistence type="predicted"/>